<proteinExistence type="predicted"/>
<sequence>MTKRGQTDSHSVSHMTTFINDLWTSHQTLAPNEYSLSTIGIQSFLVRYVENELFVKYIYPVLNNGLKPKDFLNGLNNMEKAIEKKYQISIERYIVVARLRKYLEENENRFQDILNEIQIHLQQCMSEHSYTSELETLDIYQQFEKRNQAALKLHYIYRMRRFQFYNGNNIGQPINSITLQKWIQTHFQMFLRQITLSSDARLLTEFYTLLNNSFFIIQQPTPSIATHTPLKENGITAMLNCKIICLLDRSDRTITVHNIIPKVCFIKPLNRTEESDRVYQQSPIEWRSYSIITTSKTRMNFSLAEFSEIVLKEPSNIPDDQKSSTRKTIHYAQCIYRIDFYIEITVRFPHLSLPYRTVIVVSSSPFGLVTNTSQATDLFAEVFIKELQMLNQPPQLHTSNNTNIPLPLSTNLTFNELIDSIERYFIYKTGIYPKEWVMTSIRQNLDAVYNNNQSSTDKQFYNLLAKILAQIDFMCEHPVLILFHEDGLFTFSDIDPMNEILRNMCIVSSSPFGLVTNTSQATDLFAEVFIKELQMLNQPPQLHTSNNTNIPLPSSTNLTFNELIDSIERYFIYKTGIYPKEWVMASIRQNLDAVYILCNTFYLILDKNQSSIDKQFYNLLAKILAQIDFMCEHPVLILFHEDGLFTFSDIDPMNEILRNMCIEHKKPVCAIRFGSIHNMLKSKDVGVRVDYIEKPFTNIQHYRFVEDKLSYELGLFITKIAHCEVSKAKNILSHINKIGANNYCCEFTHMDMFVKLYNSDKLKEFYTDKEKYRSIWMSFEKKDSYRSDKPNQSQTSSSTQDDGKVHNTSTSGNNYSFILRDPIKNEYHSIEQQHNDELYNPSETFLDIPLSSQTRSYNPQMNSNIFFLVIYIKAKKSSLIAYSNSNPVIIVISSSKPCAISNDDITELVSNNFPQYASAIQSNHILRVTDEPLLKLLPEPPNFCTTSQSIFPFINQNTTCEPDITDPTNFLEFP</sequence>
<accession>A0A814M9U4</accession>
<feature type="region of interest" description="Disordered" evidence="2">
    <location>
        <begin position="784"/>
        <end position="813"/>
    </location>
</feature>
<evidence type="ECO:0000313" key="3">
    <source>
        <dbReference type="EMBL" id="CAF1075987.1"/>
    </source>
</evidence>
<dbReference type="Proteomes" id="UP000663845">
    <property type="component" value="Unassembled WGS sequence"/>
</dbReference>
<dbReference type="AlphaFoldDB" id="A0A814M9U4"/>
<reference evidence="3" key="1">
    <citation type="submission" date="2021-02" db="EMBL/GenBank/DDBJ databases">
        <authorList>
            <person name="Nowell W R."/>
        </authorList>
    </citation>
    <scope>NUCLEOTIDE SEQUENCE</scope>
</reference>
<evidence type="ECO:0000256" key="2">
    <source>
        <dbReference type="SAM" id="MobiDB-lite"/>
    </source>
</evidence>
<name>A0A814M9U4_9BILA</name>
<evidence type="ECO:0000313" key="4">
    <source>
        <dbReference type="Proteomes" id="UP000663845"/>
    </source>
</evidence>
<keyword evidence="1" id="KW-0175">Coiled coil</keyword>
<evidence type="ECO:0000256" key="1">
    <source>
        <dbReference type="SAM" id="Coils"/>
    </source>
</evidence>
<gene>
    <name evidence="3" type="ORF">JYZ213_LOCUS20025</name>
</gene>
<dbReference type="EMBL" id="CAJNOG010000207">
    <property type="protein sequence ID" value="CAF1075987.1"/>
    <property type="molecule type" value="Genomic_DNA"/>
</dbReference>
<protein>
    <submittedName>
        <fullName evidence="3">Uncharacterized protein</fullName>
    </submittedName>
</protein>
<comment type="caution">
    <text evidence="3">The sequence shown here is derived from an EMBL/GenBank/DDBJ whole genome shotgun (WGS) entry which is preliminary data.</text>
</comment>
<organism evidence="3 4">
    <name type="scientific">Adineta steineri</name>
    <dbReference type="NCBI Taxonomy" id="433720"/>
    <lineage>
        <taxon>Eukaryota</taxon>
        <taxon>Metazoa</taxon>
        <taxon>Spiralia</taxon>
        <taxon>Gnathifera</taxon>
        <taxon>Rotifera</taxon>
        <taxon>Eurotatoria</taxon>
        <taxon>Bdelloidea</taxon>
        <taxon>Adinetida</taxon>
        <taxon>Adinetidae</taxon>
        <taxon>Adineta</taxon>
    </lineage>
</organism>
<feature type="coiled-coil region" evidence="1">
    <location>
        <begin position="96"/>
        <end position="123"/>
    </location>
</feature>